<dbReference type="PANTHER" id="PTHR24042:SF5">
    <property type="entry name" value="EGF-LIKE CALCIUM-BINDING DOMAIN-CONTAINING PROTEIN"/>
    <property type="match status" value="1"/>
</dbReference>
<evidence type="ECO:0000256" key="7">
    <source>
        <dbReference type="SAM" id="Coils"/>
    </source>
</evidence>
<dbReference type="CDD" id="cd00054">
    <property type="entry name" value="EGF_CA"/>
    <property type="match status" value="4"/>
</dbReference>
<feature type="domain" description="EGF-like" evidence="9">
    <location>
        <begin position="376"/>
        <end position="414"/>
    </location>
</feature>
<dbReference type="SMART" id="SM00214">
    <property type="entry name" value="VWC"/>
    <property type="match status" value="4"/>
</dbReference>
<dbReference type="Pfam" id="PF12947">
    <property type="entry name" value="EGF_3"/>
    <property type="match status" value="1"/>
</dbReference>
<feature type="domain" description="EGF-like" evidence="9">
    <location>
        <begin position="257"/>
        <end position="302"/>
    </location>
</feature>
<dbReference type="PROSITE" id="PS50026">
    <property type="entry name" value="EGF_3"/>
    <property type="match status" value="5"/>
</dbReference>
<dbReference type="InterPro" id="IPR024731">
    <property type="entry name" value="NELL2-like_EGF"/>
</dbReference>
<dbReference type="InterPro" id="IPR000152">
    <property type="entry name" value="EGF-type_Asp/Asn_hydroxyl_site"/>
</dbReference>
<feature type="domain" description="VWFC" evidence="10">
    <location>
        <begin position="521"/>
        <end position="580"/>
    </location>
</feature>
<dbReference type="PROSITE" id="PS50184">
    <property type="entry name" value="VWFC_2"/>
    <property type="match status" value="3"/>
</dbReference>
<protein>
    <recommendedName>
        <fullName evidence="13">Protein kinase C-binding protein NELL1</fullName>
    </recommendedName>
</protein>
<evidence type="ECO:0000313" key="12">
    <source>
        <dbReference type="Proteomes" id="UP000235965"/>
    </source>
</evidence>
<accession>A0A2J7RHQ7</accession>
<feature type="domain" description="VWFC" evidence="10">
    <location>
        <begin position="136"/>
        <end position="192"/>
    </location>
</feature>
<feature type="transmembrane region" description="Helical" evidence="8">
    <location>
        <begin position="747"/>
        <end position="770"/>
    </location>
</feature>
<keyword evidence="7" id="KW-0175">Coiled coil</keyword>
<dbReference type="InterPro" id="IPR000742">
    <property type="entry name" value="EGF"/>
</dbReference>
<evidence type="ECO:0000256" key="8">
    <source>
        <dbReference type="SAM" id="Phobius"/>
    </source>
</evidence>
<dbReference type="EMBL" id="NEVH01003737">
    <property type="protein sequence ID" value="PNF40371.1"/>
    <property type="molecule type" value="Genomic_DNA"/>
</dbReference>
<dbReference type="Pfam" id="PF07645">
    <property type="entry name" value="EGF_CA"/>
    <property type="match status" value="3"/>
</dbReference>
<feature type="domain" description="EGF-like" evidence="9">
    <location>
        <begin position="303"/>
        <end position="343"/>
    </location>
</feature>
<dbReference type="SUPFAM" id="SSF57196">
    <property type="entry name" value="EGF/Laminin"/>
    <property type="match status" value="2"/>
</dbReference>
<dbReference type="PROSITE" id="PS00022">
    <property type="entry name" value="EGF_1"/>
    <property type="match status" value="1"/>
</dbReference>
<dbReference type="Gene3D" id="6.20.200.20">
    <property type="match status" value="2"/>
</dbReference>
<dbReference type="SMART" id="SM00181">
    <property type="entry name" value="EGF"/>
    <property type="match status" value="5"/>
</dbReference>
<comment type="caution">
    <text evidence="11">The sequence shown here is derived from an EMBL/GenBank/DDBJ whole genome shotgun (WGS) entry which is preliminary data.</text>
</comment>
<evidence type="ECO:0000259" key="10">
    <source>
        <dbReference type="PROSITE" id="PS50184"/>
    </source>
</evidence>
<dbReference type="PROSITE" id="PS01208">
    <property type="entry name" value="VWFC_1"/>
    <property type="match status" value="2"/>
</dbReference>
<dbReference type="Gene3D" id="2.10.70.10">
    <property type="entry name" value="Complement Module, domain 1"/>
    <property type="match status" value="2"/>
</dbReference>
<dbReference type="Pfam" id="PF00093">
    <property type="entry name" value="VWC"/>
    <property type="match status" value="3"/>
</dbReference>
<dbReference type="SUPFAM" id="SSF49899">
    <property type="entry name" value="Concanavalin A-like lectins/glucanases"/>
    <property type="match status" value="1"/>
</dbReference>
<dbReference type="SUPFAM" id="SSF57603">
    <property type="entry name" value="FnI-like domain"/>
    <property type="match status" value="3"/>
</dbReference>
<evidence type="ECO:0000256" key="2">
    <source>
        <dbReference type="ARBA" id="ARBA00022729"/>
    </source>
</evidence>
<feature type="coiled-coil region" evidence="7">
    <location>
        <begin position="98"/>
        <end position="132"/>
    </location>
</feature>
<feature type="domain" description="EGF-like" evidence="9">
    <location>
        <begin position="423"/>
        <end position="460"/>
    </location>
</feature>
<dbReference type="AlphaFoldDB" id="A0A2J7RHQ7"/>
<feature type="domain" description="EGF-like" evidence="9">
    <location>
        <begin position="344"/>
        <end position="374"/>
    </location>
</feature>
<dbReference type="FunFam" id="2.10.25.10:FF:000049">
    <property type="entry name" value="Fibrillin 2"/>
    <property type="match status" value="1"/>
</dbReference>
<dbReference type="PROSITE" id="PS00010">
    <property type="entry name" value="ASX_HYDROXYL"/>
    <property type="match status" value="4"/>
</dbReference>
<dbReference type="Gene3D" id="2.60.120.200">
    <property type="match status" value="1"/>
</dbReference>
<dbReference type="InterPro" id="IPR049883">
    <property type="entry name" value="NOTCH1_EGF-like"/>
</dbReference>
<dbReference type="PANTHER" id="PTHR24042">
    <property type="entry name" value="NEL HOMOLOG"/>
    <property type="match status" value="1"/>
</dbReference>
<evidence type="ECO:0000259" key="9">
    <source>
        <dbReference type="PROSITE" id="PS50026"/>
    </source>
</evidence>
<keyword evidence="8" id="KW-0472">Membrane</keyword>
<dbReference type="PROSITE" id="PS01187">
    <property type="entry name" value="EGF_CA"/>
    <property type="match status" value="3"/>
</dbReference>
<dbReference type="InterPro" id="IPR051586">
    <property type="entry name" value="PKC-binding_NELL"/>
</dbReference>
<keyword evidence="2" id="KW-0732">Signal</keyword>
<dbReference type="InterPro" id="IPR001881">
    <property type="entry name" value="EGF-like_Ca-bd_dom"/>
</dbReference>
<dbReference type="FunFam" id="2.10.25.10:FF:000038">
    <property type="entry name" value="Fibrillin 2"/>
    <property type="match status" value="3"/>
</dbReference>
<evidence type="ECO:0000256" key="5">
    <source>
        <dbReference type="ARBA" id="ARBA00023180"/>
    </source>
</evidence>
<feature type="transmembrane region" description="Helical" evidence="8">
    <location>
        <begin position="646"/>
        <end position="662"/>
    </location>
</feature>
<sequence length="845" mass="93556">METFPFRLADNEWHKVAVSVSGAQVELLVDCHPLYRRIIRPLDRNFTVPQLGLWVGQRSRGHSYFKGALQEVHLISGPHGYLTQCPHLSSTCPTCGQFSLLQNTVEQLTKHLHELSERLVAAEGRISRVEECDCQKSCRVNGSVHPDGATWQRGCDICACVHGEIQCRPVQCPNIRCKNPVINPGECCPSCLKQCYLSGVMYDHGESVNPKECIECECLDGLMKCKRIDPETMCPPLSCSPQEQFSVPGNCCKFCKDVDECQQEGGLEGHHCHSNTRCVNTNGSYICECLPGYRRLDKFNCVELDECSTGEHSCHRHADCVNTLGSYHCKCQEGYEGDGYDCKPVCNQTCLNSGECLSPGNCTCRKGYVGPSCELDLDECVSNLHRCHKNSVCVNMPGWYYCRCKPGYRSILHDDNHGPICQDIDECQEGTHTCHPSARCINTEGGFQCTCPADRGPDCKLSCMFEGTEVINGLTVSPAGQPCRRCECSSGVISCRDPTCDCSVRGGSASDKCCPQCDPSAACTHQELKHVVFRSGDRWIYQCQTCECLYGEIDCWAMECPPLTCSSPVLNPGDCCPRCEDDPCGLDGTNTSLNSADGGKPCTYLGHLYESGSQWKDPYDKCTACNCKVPYCAQLVSNIACCVQRMDVFAAIMTSVALLFLANPLVSPLSLMAAGLEMLMNLIRVLLGLVTREEMSVRLAHRKHIFERLMLVLSQLMVLPTLTQLVARTSPSSKVLVVKVMKILINILKTMALCHCLLIVPQHSITLLLLSVMDVLQMLCILVKTLLLGSILVIMVLKSMLMRLKNQVYRRLTQQMSRILAIKITAATKVEDQLTPIPMCKSVKR</sequence>
<keyword evidence="3" id="KW-0677">Repeat</keyword>
<dbReference type="SUPFAM" id="SSF57184">
    <property type="entry name" value="Growth factor receptor domain"/>
    <property type="match status" value="1"/>
</dbReference>
<keyword evidence="8" id="KW-0812">Transmembrane</keyword>
<keyword evidence="4 6" id="KW-1015">Disulfide bond</keyword>
<feature type="transmembrane region" description="Helical" evidence="8">
    <location>
        <begin position="776"/>
        <end position="797"/>
    </location>
</feature>
<evidence type="ECO:0000256" key="6">
    <source>
        <dbReference type="PROSITE-ProRule" id="PRU00076"/>
    </source>
</evidence>
<dbReference type="GO" id="GO:0005615">
    <property type="term" value="C:extracellular space"/>
    <property type="evidence" value="ECO:0007669"/>
    <property type="project" value="TreeGrafter"/>
</dbReference>
<dbReference type="Proteomes" id="UP000235965">
    <property type="component" value="Unassembled WGS sequence"/>
</dbReference>
<keyword evidence="8" id="KW-1133">Transmembrane helix</keyword>
<evidence type="ECO:0000256" key="1">
    <source>
        <dbReference type="ARBA" id="ARBA00022536"/>
    </source>
</evidence>
<dbReference type="InParanoid" id="A0A2J7RHQ7"/>
<dbReference type="PROSITE" id="PS01186">
    <property type="entry name" value="EGF_2"/>
    <property type="match status" value="3"/>
</dbReference>
<dbReference type="InterPro" id="IPR001007">
    <property type="entry name" value="VWF_dom"/>
</dbReference>
<dbReference type="STRING" id="105785.A0A2J7RHQ7"/>
<dbReference type="GO" id="GO:0008201">
    <property type="term" value="F:heparin binding"/>
    <property type="evidence" value="ECO:0007669"/>
    <property type="project" value="TreeGrafter"/>
</dbReference>
<dbReference type="Gene3D" id="2.10.25.10">
    <property type="entry name" value="Laminin"/>
    <property type="match status" value="4"/>
</dbReference>
<evidence type="ECO:0000313" key="11">
    <source>
        <dbReference type="EMBL" id="PNF40371.1"/>
    </source>
</evidence>
<reference evidence="11 12" key="1">
    <citation type="submission" date="2017-12" db="EMBL/GenBank/DDBJ databases">
        <title>Hemimetabolous genomes reveal molecular basis of termite eusociality.</title>
        <authorList>
            <person name="Harrison M.C."/>
            <person name="Jongepier E."/>
            <person name="Robertson H.M."/>
            <person name="Arning N."/>
            <person name="Bitard-Feildel T."/>
            <person name="Chao H."/>
            <person name="Childers C.P."/>
            <person name="Dinh H."/>
            <person name="Doddapaneni H."/>
            <person name="Dugan S."/>
            <person name="Gowin J."/>
            <person name="Greiner C."/>
            <person name="Han Y."/>
            <person name="Hu H."/>
            <person name="Hughes D.S.T."/>
            <person name="Huylmans A.-K."/>
            <person name="Kemena C."/>
            <person name="Kremer L.P.M."/>
            <person name="Lee S.L."/>
            <person name="Lopez-Ezquerra A."/>
            <person name="Mallet L."/>
            <person name="Monroy-Kuhn J.M."/>
            <person name="Moser A."/>
            <person name="Murali S.C."/>
            <person name="Muzny D.M."/>
            <person name="Otani S."/>
            <person name="Piulachs M.-D."/>
            <person name="Poelchau M."/>
            <person name="Qu J."/>
            <person name="Schaub F."/>
            <person name="Wada-Katsumata A."/>
            <person name="Worley K.C."/>
            <person name="Xie Q."/>
            <person name="Ylla G."/>
            <person name="Poulsen M."/>
            <person name="Gibbs R.A."/>
            <person name="Schal C."/>
            <person name="Richards S."/>
            <person name="Belles X."/>
            <person name="Korb J."/>
            <person name="Bornberg-Bauer E."/>
        </authorList>
    </citation>
    <scope>NUCLEOTIDE SEQUENCE [LARGE SCALE GENOMIC DNA]</scope>
    <source>
        <tissue evidence="11">Whole body</tissue>
    </source>
</reference>
<keyword evidence="12" id="KW-1185">Reference proteome</keyword>
<evidence type="ECO:0000256" key="4">
    <source>
        <dbReference type="ARBA" id="ARBA00023157"/>
    </source>
</evidence>
<proteinExistence type="predicted"/>
<feature type="domain" description="VWFC" evidence="10">
    <location>
        <begin position="193"/>
        <end position="256"/>
    </location>
</feature>
<gene>
    <name evidence="11" type="ORF">B7P43_G01573</name>
</gene>
<keyword evidence="5" id="KW-0325">Glycoprotein</keyword>
<keyword evidence="1 6" id="KW-0245">EGF-like domain</keyword>
<dbReference type="OrthoDB" id="6516201at2759"/>
<evidence type="ECO:0008006" key="13">
    <source>
        <dbReference type="Google" id="ProtNLM"/>
    </source>
</evidence>
<feature type="disulfide bond" evidence="6">
    <location>
        <begin position="364"/>
        <end position="373"/>
    </location>
</feature>
<dbReference type="GO" id="GO:0005509">
    <property type="term" value="F:calcium ion binding"/>
    <property type="evidence" value="ECO:0007669"/>
    <property type="project" value="InterPro"/>
</dbReference>
<dbReference type="InterPro" id="IPR009030">
    <property type="entry name" value="Growth_fac_rcpt_cys_sf"/>
</dbReference>
<comment type="caution">
    <text evidence="6">Lacks conserved residue(s) required for the propagation of feature annotation.</text>
</comment>
<dbReference type="InterPro" id="IPR018097">
    <property type="entry name" value="EGF_Ca-bd_CS"/>
</dbReference>
<dbReference type="SMART" id="SM00179">
    <property type="entry name" value="EGF_CA"/>
    <property type="match status" value="4"/>
</dbReference>
<feature type="disulfide bond" evidence="6">
    <location>
        <begin position="346"/>
        <end position="356"/>
    </location>
</feature>
<name>A0A2J7RHQ7_9NEOP</name>
<organism evidence="11 12">
    <name type="scientific">Cryptotermes secundus</name>
    <dbReference type="NCBI Taxonomy" id="105785"/>
    <lineage>
        <taxon>Eukaryota</taxon>
        <taxon>Metazoa</taxon>
        <taxon>Ecdysozoa</taxon>
        <taxon>Arthropoda</taxon>
        <taxon>Hexapoda</taxon>
        <taxon>Insecta</taxon>
        <taxon>Pterygota</taxon>
        <taxon>Neoptera</taxon>
        <taxon>Polyneoptera</taxon>
        <taxon>Dictyoptera</taxon>
        <taxon>Blattodea</taxon>
        <taxon>Blattoidea</taxon>
        <taxon>Termitoidae</taxon>
        <taxon>Kalotermitidae</taxon>
        <taxon>Cryptotermitinae</taxon>
        <taxon>Cryptotermes</taxon>
    </lineage>
</organism>
<dbReference type="InterPro" id="IPR013320">
    <property type="entry name" value="ConA-like_dom_sf"/>
</dbReference>
<evidence type="ECO:0000256" key="3">
    <source>
        <dbReference type="ARBA" id="ARBA00022737"/>
    </source>
</evidence>